<dbReference type="Gene3D" id="1.25.10.10">
    <property type="entry name" value="Leucine-rich Repeat Variant"/>
    <property type="match status" value="1"/>
</dbReference>
<gene>
    <name evidence="4" type="ORF">HBR001_LOCUS8423</name>
</gene>
<reference evidence="4" key="1">
    <citation type="submission" date="2022-12" db="EMBL/GenBank/DDBJ databases">
        <authorList>
            <person name="Webb A."/>
        </authorList>
    </citation>
    <scope>NUCLEOTIDE SEQUENCE</scope>
    <source>
        <strain evidence="4">Hp1</strain>
    </source>
</reference>
<evidence type="ECO:0000313" key="5">
    <source>
        <dbReference type="Proteomes" id="UP001162031"/>
    </source>
</evidence>
<feature type="compositionally biased region" description="Basic residues" evidence="2">
    <location>
        <begin position="1"/>
        <end position="16"/>
    </location>
</feature>
<dbReference type="GO" id="GO:0051082">
    <property type="term" value="F:unfolded protein binding"/>
    <property type="evidence" value="ECO:0007669"/>
    <property type="project" value="TreeGrafter"/>
</dbReference>
<dbReference type="AlphaFoldDB" id="A0AAV0V396"/>
<dbReference type="InterPro" id="IPR016024">
    <property type="entry name" value="ARM-type_fold"/>
</dbReference>
<comment type="caution">
    <text evidence="4">The sequence shown here is derived from an EMBL/GenBank/DDBJ whole genome shotgun (WGS) entry which is preliminary data.</text>
</comment>
<organism evidence="4 5">
    <name type="scientific">Hyaloperonospora brassicae</name>
    <name type="common">Brassica downy mildew</name>
    <name type="synonym">Peronospora brassicae</name>
    <dbReference type="NCBI Taxonomy" id="162125"/>
    <lineage>
        <taxon>Eukaryota</taxon>
        <taxon>Sar</taxon>
        <taxon>Stramenopiles</taxon>
        <taxon>Oomycota</taxon>
        <taxon>Peronosporomycetes</taxon>
        <taxon>Peronosporales</taxon>
        <taxon>Peronosporaceae</taxon>
        <taxon>Hyaloperonospora</taxon>
    </lineage>
</organism>
<dbReference type="InterPro" id="IPR011989">
    <property type="entry name" value="ARM-like"/>
</dbReference>
<name>A0AAV0V396_HYABA</name>
<evidence type="ECO:0000256" key="2">
    <source>
        <dbReference type="SAM" id="MobiDB-lite"/>
    </source>
</evidence>
<dbReference type="GO" id="GO:0006606">
    <property type="term" value="P:protein import into nucleus"/>
    <property type="evidence" value="ECO:0007669"/>
    <property type="project" value="TreeGrafter"/>
</dbReference>
<evidence type="ECO:0000259" key="3">
    <source>
        <dbReference type="Pfam" id="PF25567"/>
    </source>
</evidence>
<feature type="domain" description="SYO1-like TPR repeats" evidence="3">
    <location>
        <begin position="426"/>
        <end position="655"/>
    </location>
</feature>
<dbReference type="PANTHER" id="PTHR13347">
    <property type="entry name" value="HEAT REPEAT-CONTAINING PROTEIN 3"/>
    <property type="match status" value="1"/>
</dbReference>
<comment type="similarity">
    <text evidence="1">Belongs to the nuclear import and ribosome assembly adapter family.</text>
</comment>
<accession>A0AAV0V396</accession>
<dbReference type="SUPFAM" id="SSF48371">
    <property type="entry name" value="ARM repeat"/>
    <property type="match status" value="1"/>
</dbReference>
<dbReference type="GO" id="GO:0042273">
    <property type="term" value="P:ribosomal large subunit biogenesis"/>
    <property type="evidence" value="ECO:0007669"/>
    <property type="project" value="TreeGrafter"/>
</dbReference>
<protein>
    <recommendedName>
        <fullName evidence="3">SYO1-like TPR repeats domain-containing protein</fullName>
    </recommendedName>
</protein>
<dbReference type="InterPro" id="IPR052616">
    <property type="entry name" value="SYO1-like"/>
</dbReference>
<proteinExistence type="inferred from homology"/>
<dbReference type="EMBL" id="CANTFL010001449">
    <property type="protein sequence ID" value="CAI5741279.1"/>
    <property type="molecule type" value="Genomic_DNA"/>
</dbReference>
<keyword evidence="5" id="KW-1185">Reference proteome</keyword>
<evidence type="ECO:0000313" key="4">
    <source>
        <dbReference type="EMBL" id="CAI5741279.1"/>
    </source>
</evidence>
<sequence length="657" mass="71307">MGKAKKLRTISHKKRVPPTGGPSIEELNALETMDVNAVAADEAQLFKGLVDVQGAVREATCVALATLFGDMGSDETEAKSRCKLQRMVDAGLLTKLIPRVVDPLPMVRQHALGALRNMSVTGGLELCEDMTRQNVVTPLVKVITENATETALCSNGDLRAVQVLEQAVALLGNLCESCQAAINELTQGELLPPIFRIAAMARAHPMLHLETLKLLLLITESNVPLNEVIRGNATYQQTICDLMQAPADQLSLQCRLEAVGIAVNLQSTMQVEDNAARVVPVLEAALAYDAVNVVQMAQQVSENYELSQKSVLDDGNVDDDTLTSEEKQTITTAQLKVRAWRDSVHTLTLALELVAQVATSGDDVDDEEEWASDDEDAMEEYAASHMDTDATAGATSTPLSKLLETSRVLPLCMNILQGLVSIPQLSARAIGKDFETMRIRVCNAVNNLLLSVSWEVLSDEMVAQIFSNLCALYGNLKREVEAVCTASTSFSLESSATNDLEVAVTTAMLSMLRRSGPENRQLAVTAEDAELILTCAAQGRSAESRVNAIGMVGCVGKRCSSAAEKEAVGRALVARLDDSSLEVVAETLNAIFDVYDDKDFDDTFRALGFLSALERTSSAMKTKLKAEQKQLDRALVAHVKETRLNLLRFIKYKKKHL</sequence>
<feature type="region of interest" description="Disordered" evidence="2">
    <location>
        <begin position="1"/>
        <end position="21"/>
    </location>
</feature>
<dbReference type="PANTHER" id="PTHR13347:SF1">
    <property type="entry name" value="HEAT REPEAT-CONTAINING PROTEIN 3"/>
    <property type="match status" value="1"/>
</dbReference>
<evidence type="ECO:0000256" key="1">
    <source>
        <dbReference type="ARBA" id="ARBA00049983"/>
    </source>
</evidence>
<dbReference type="Pfam" id="PF25567">
    <property type="entry name" value="TPR_SYO1"/>
    <property type="match status" value="1"/>
</dbReference>
<dbReference type="Proteomes" id="UP001162031">
    <property type="component" value="Unassembled WGS sequence"/>
</dbReference>
<dbReference type="InterPro" id="IPR057990">
    <property type="entry name" value="TPR_SYO1"/>
</dbReference>